<gene>
    <name evidence="3" type="ORF">chiPu_0015810</name>
</gene>
<evidence type="ECO:0000313" key="4">
    <source>
        <dbReference type="Proteomes" id="UP000287033"/>
    </source>
</evidence>
<dbReference type="SMART" id="SM00952">
    <property type="entry name" value="RAP"/>
    <property type="match status" value="1"/>
</dbReference>
<evidence type="ECO:0000313" key="3">
    <source>
        <dbReference type="EMBL" id="GCC37307.1"/>
    </source>
</evidence>
<comment type="caution">
    <text evidence="3">The sequence shown here is derived from an EMBL/GenBank/DDBJ whole genome shotgun (WGS) entry which is preliminary data.</text>
</comment>
<dbReference type="GO" id="GO:0000963">
    <property type="term" value="P:mitochondrial RNA processing"/>
    <property type="evidence" value="ECO:0007669"/>
    <property type="project" value="TreeGrafter"/>
</dbReference>
<dbReference type="InterPro" id="IPR050870">
    <property type="entry name" value="FAST_kinase"/>
</dbReference>
<dbReference type="OMA" id="LWINGSG"/>
<feature type="region of interest" description="Disordered" evidence="1">
    <location>
        <begin position="102"/>
        <end position="125"/>
    </location>
</feature>
<dbReference type="AlphaFoldDB" id="A0A401T3X6"/>
<accession>A0A401T3X6</accession>
<dbReference type="GO" id="GO:0044528">
    <property type="term" value="P:regulation of mitochondrial mRNA stability"/>
    <property type="evidence" value="ECO:0007669"/>
    <property type="project" value="TreeGrafter"/>
</dbReference>
<name>A0A401T3X6_CHIPU</name>
<proteinExistence type="predicted"/>
<dbReference type="GO" id="GO:0035770">
    <property type="term" value="C:ribonucleoprotein granule"/>
    <property type="evidence" value="ECO:0007669"/>
    <property type="project" value="TreeGrafter"/>
</dbReference>
<dbReference type="InterPro" id="IPR013579">
    <property type="entry name" value="FAST_2"/>
</dbReference>
<sequence>RRYLSLLDAAVELEHSDYKGPRLEDRYKVMMFDRVLTADEVNRKYSYKGLVAEALRQLIGDQCYKQDEVLPPGYYTDFLLWINGSGTVLHINGTIHSAGTSLCPSGSNSKPTENTDSIHGHPDIPSLTSDFQKFSPFGHDEVIVKEKRDGDLTAEVDFLSRTQPAVSSGRSGSASVLANSTIEYNTYYPPSNYYTSLTKEQSLESQDSSTLSSPSDCLNQVPNTTGCSPVIGSSSLFQFPIEKILDEQTETPSQNQEHNLFRTEQTTPNFYDSPHYPESQSSIGQVDIANTAPPSVNRSSLIEKQRHLEMEQVNRIVMSVNDKWHYCHNSDVLVGSRAMRDRHLRLLGYTILQLPYHELEKLNGIEEVKHYLRKRLLDVQL</sequence>
<dbReference type="GO" id="GO:0003723">
    <property type="term" value="F:RNA binding"/>
    <property type="evidence" value="ECO:0007669"/>
    <property type="project" value="TreeGrafter"/>
</dbReference>
<dbReference type="OrthoDB" id="8881103at2759"/>
<feature type="domain" description="RAP" evidence="2">
    <location>
        <begin position="316"/>
        <end position="374"/>
    </location>
</feature>
<dbReference type="EMBL" id="BEZZ01000975">
    <property type="protein sequence ID" value="GCC37307.1"/>
    <property type="molecule type" value="Genomic_DNA"/>
</dbReference>
<keyword evidence="4" id="KW-1185">Reference proteome</keyword>
<dbReference type="Pfam" id="PF08373">
    <property type="entry name" value="RAP"/>
    <property type="match status" value="1"/>
</dbReference>
<evidence type="ECO:0000256" key="1">
    <source>
        <dbReference type="SAM" id="MobiDB-lite"/>
    </source>
</evidence>
<evidence type="ECO:0000259" key="2">
    <source>
        <dbReference type="PROSITE" id="PS51286"/>
    </source>
</evidence>
<feature type="non-terminal residue" evidence="3">
    <location>
        <position position="1"/>
    </location>
</feature>
<dbReference type="PANTHER" id="PTHR21228">
    <property type="entry name" value="FAST LEU-RICH DOMAIN-CONTAINING"/>
    <property type="match status" value="1"/>
</dbReference>
<dbReference type="PANTHER" id="PTHR21228:SF4">
    <property type="entry name" value="FAS-ACTIVATED SERINE_THREONINE KINASE"/>
    <property type="match status" value="1"/>
</dbReference>
<dbReference type="STRING" id="137246.A0A401T3X6"/>
<dbReference type="PROSITE" id="PS51286">
    <property type="entry name" value="RAP"/>
    <property type="match status" value="1"/>
</dbReference>
<feature type="compositionally biased region" description="Polar residues" evidence="1">
    <location>
        <begin position="102"/>
        <end position="115"/>
    </location>
</feature>
<reference evidence="3 4" key="1">
    <citation type="journal article" date="2018" name="Nat. Ecol. Evol.">
        <title>Shark genomes provide insights into elasmobranch evolution and the origin of vertebrates.</title>
        <authorList>
            <person name="Hara Y"/>
            <person name="Yamaguchi K"/>
            <person name="Onimaru K"/>
            <person name="Kadota M"/>
            <person name="Koyanagi M"/>
            <person name="Keeley SD"/>
            <person name="Tatsumi K"/>
            <person name="Tanaka K"/>
            <person name="Motone F"/>
            <person name="Kageyama Y"/>
            <person name="Nozu R"/>
            <person name="Adachi N"/>
            <person name="Nishimura O"/>
            <person name="Nakagawa R"/>
            <person name="Tanegashima C"/>
            <person name="Kiyatake I"/>
            <person name="Matsumoto R"/>
            <person name="Murakumo K"/>
            <person name="Nishida K"/>
            <person name="Terakita A"/>
            <person name="Kuratani S"/>
            <person name="Sato K"/>
            <person name="Hyodo S Kuraku.S."/>
        </authorList>
    </citation>
    <scope>NUCLEOTIDE SEQUENCE [LARGE SCALE GENOMIC DNA]</scope>
</reference>
<dbReference type="InterPro" id="IPR013584">
    <property type="entry name" value="RAP"/>
</dbReference>
<organism evidence="3 4">
    <name type="scientific">Chiloscyllium punctatum</name>
    <name type="common">Brownbanded bambooshark</name>
    <name type="synonym">Hemiscyllium punctatum</name>
    <dbReference type="NCBI Taxonomy" id="137246"/>
    <lineage>
        <taxon>Eukaryota</taxon>
        <taxon>Metazoa</taxon>
        <taxon>Chordata</taxon>
        <taxon>Craniata</taxon>
        <taxon>Vertebrata</taxon>
        <taxon>Chondrichthyes</taxon>
        <taxon>Elasmobranchii</taxon>
        <taxon>Galeomorphii</taxon>
        <taxon>Galeoidea</taxon>
        <taxon>Orectolobiformes</taxon>
        <taxon>Hemiscylliidae</taxon>
        <taxon>Chiloscyllium</taxon>
    </lineage>
</organism>
<dbReference type="Pfam" id="PF08368">
    <property type="entry name" value="FAST_2"/>
    <property type="match status" value="1"/>
</dbReference>
<dbReference type="GO" id="GO:0005759">
    <property type="term" value="C:mitochondrial matrix"/>
    <property type="evidence" value="ECO:0007669"/>
    <property type="project" value="TreeGrafter"/>
</dbReference>
<dbReference type="Proteomes" id="UP000287033">
    <property type="component" value="Unassembled WGS sequence"/>
</dbReference>
<protein>
    <recommendedName>
        <fullName evidence="2">RAP domain-containing protein</fullName>
    </recommendedName>
</protein>